<accession>A0A2X0KZ21</accession>
<dbReference type="Proteomes" id="UP000249723">
    <property type="component" value="Unassembled WGS sequence"/>
</dbReference>
<reference evidence="2" key="1">
    <citation type="submission" date="2016-10" db="EMBL/GenBank/DDBJ databases">
        <authorList>
            <person name="Jeantristanb JTB J.-T."/>
            <person name="Ricardo R."/>
        </authorList>
    </citation>
    <scope>NUCLEOTIDE SEQUENCE [LARGE SCALE GENOMIC DNA]</scope>
</reference>
<dbReference type="STRING" id="289078.A0A2X0KZ21"/>
<dbReference type="AlphaFoldDB" id="A0A2X0KZ21"/>
<dbReference type="EMBL" id="FMWP01000012">
    <property type="protein sequence ID" value="SCZ88453.1"/>
    <property type="molecule type" value="Genomic_DNA"/>
</dbReference>
<protein>
    <submittedName>
        <fullName evidence="1">BZ3500_MvSof-1268-A1-R1_Chr2-1g04420 protein</fullName>
    </submittedName>
</protein>
<sequence>MMLEGNKRELKYFENLTLRRMLAKLVELEKIVHVAVEDYETTRAGAEGNEIYIGELGTHVLNSPLAARGGPFRTDTNETYK</sequence>
<evidence type="ECO:0000313" key="1">
    <source>
        <dbReference type="EMBL" id="SCZ88453.1"/>
    </source>
</evidence>
<organism evidence="1 2">
    <name type="scientific">Microbotryum saponariae</name>
    <dbReference type="NCBI Taxonomy" id="289078"/>
    <lineage>
        <taxon>Eukaryota</taxon>
        <taxon>Fungi</taxon>
        <taxon>Dikarya</taxon>
        <taxon>Basidiomycota</taxon>
        <taxon>Pucciniomycotina</taxon>
        <taxon>Microbotryomycetes</taxon>
        <taxon>Microbotryales</taxon>
        <taxon>Microbotryaceae</taxon>
        <taxon>Microbotryum</taxon>
    </lineage>
</organism>
<keyword evidence="2" id="KW-1185">Reference proteome</keyword>
<name>A0A2X0KZ21_9BASI</name>
<proteinExistence type="predicted"/>
<gene>
    <name evidence="1" type="ORF">BZ3500_MVSOF-1268-A1-R1_CHR2-1G04420</name>
</gene>
<evidence type="ECO:0000313" key="2">
    <source>
        <dbReference type="Proteomes" id="UP000249723"/>
    </source>
</evidence>